<accession>A0ABZ2PR53</accession>
<evidence type="ECO:0008006" key="4">
    <source>
        <dbReference type="Google" id="ProtNLM"/>
    </source>
</evidence>
<gene>
    <name evidence="2" type="ORF">WDS16_07605</name>
</gene>
<feature type="transmembrane region" description="Helical" evidence="1">
    <location>
        <begin position="81"/>
        <end position="102"/>
    </location>
</feature>
<keyword evidence="1" id="KW-0472">Membrane</keyword>
<reference evidence="2 3" key="1">
    <citation type="submission" date="2024-03" db="EMBL/GenBank/DDBJ databases">
        <title>Natural products discovery in diverse microorganisms through a two-stage MS feature dereplication strategy.</title>
        <authorList>
            <person name="Zhang R."/>
        </authorList>
    </citation>
    <scope>NUCLEOTIDE SEQUENCE [LARGE SCALE GENOMIC DNA]</scope>
    <source>
        <strain evidence="2 3">18930</strain>
    </source>
</reference>
<dbReference type="Proteomes" id="UP001432000">
    <property type="component" value="Chromosome"/>
</dbReference>
<evidence type="ECO:0000256" key="1">
    <source>
        <dbReference type="SAM" id="Phobius"/>
    </source>
</evidence>
<feature type="transmembrane region" description="Helical" evidence="1">
    <location>
        <begin position="18"/>
        <end position="38"/>
    </location>
</feature>
<evidence type="ECO:0000313" key="3">
    <source>
        <dbReference type="Proteomes" id="UP001432000"/>
    </source>
</evidence>
<keyword evidence="1" id="KW-1133">Transmembrane helix</keyword>
<evidence type="ECO:0000313" key="2">
    <source>
        <dbReference type="EMBL" id="WXG70363.1"/>
    </source>
</evidence>
<keyword evidence="3" id="KW-1185">Reference proteome</keyword>
<sequence length="219" mass="24462">MDNTAFEAVKQLRPPGRVLAITTLVLCVAAIFGSMNYWPHAGRIFDMLNFAILAAVVLAFLIVGIVWCSKTVRFLRSGQPWSWMIAIAPAIVVFGLVLALIIPGPSFERSQPKFDAFVATLPVTGPVRLQNVSIDAFDFKRVTRDPDDTAIYFVDDDTVFFGYISGWIYSPDQPPQPRQSGEDLDYQSLGGPWYRFSLNFNYCLVHRARHQSGSVPSQP</sequence>
<name>A0ABZ2PR53_9NOCA</name>
<keyword evidence="1" id="KW-0812">Transmembrane</keyword>
<feature type="transmembrane region" description="Helical" evidence="1">
    <location>
        <begin position="50"/>
        <end position="69"/>
    </location>
</feature>
<organism evidence="2 3">
    <name type="scientific">Rhodococcus sovatensis</name>
    <dbReference type="NCBI Taxonomy" id="1805840"/>
    <lineage>
        <taxon>Bacteria</taxon>
        <taxon>Bacillati</taxon>
        <taxon>Actinomycetota</taxon>
        <taxon>Actinomycetes</taxon>
        <taxon>Mycobacteriales</taxon>
        <taxon>Nocardiaceae</taxon>
        <taxon>Rhodococcus</taxon>
    </lineage>
</organism>
<dbReference type="EMBL" id="CP147846">
    <property type="protein sequence ID" value="WXG70363.1"/>
    <property type="molecule type" value="Genomic_DNA"/>
</dbReference>
<proteinExistence type="predicted"/>
<dbReference type="RefSeq" id="WP_338891716.1">
    <property type="nucleotide sequence ID" value="NZ_CP147846.1"/>
</dbReference>
<protein>
    <recommendedName>
        <fullName evidence="4">DUF1109 domain-containing protein</fullName>
    </recommendedName>
</protein>